<keyword evidence="2" id="KW-0812">Transmembrane</keyword>
<evidence type="ECO:0000313" key="4">
    <source>
        <dbReference type="Proteomes" id="UP000054408"/>
    </source>
</evidence>
<dbReference type="AlphaFoldDB" id="A0A0L0DGQ6"/>
<feature type="region of interest" description="Disordered" evidence="1">
    <location>
        <begin position="89"/>
        <end position="126"/>
    </location>
</feature>
<sequence length="126" mass="13150">MGAVCTVAPKEDNTNSTIVIGTVIVVVVIAVLLILGLLWKISRSGAKAGDRFDDKDYLFEEDTLATYKEDDMPLTHVAVDGEEFGFIPEFDDMPGDAAAAPAPPPPPAAAPKPAAPPPATLDSSDS</sequence>
<proteinExistence type="predicted"/>
<keyword evidence="2" id="KW-1133">Transmembrane helix</keyword>
<dbReference type="RefSeq" id="XP_013755927.1">
    <property type="nucleotide sequence ID" value="XM_013900473.1"/>
</dbReference>
<dbReference type="GeneID" id="25566342"/>
<organism evidence="3 4">
    <name type="scientific">Thecamonas trahens ATCC 50062</name>
    <dbReference type="NCBI Taxonomy" id="461836"/>
    <lineage>
        <taxon>Eukaryota</taxon>
        <taxon>Apusozoa</taxon>
        <taxon>Apusomonadida</taxon>
        <taxon>Apusomonadidae</taxon>
        <taxon>Thecamonas</taxon>
    </lineage>
</organism>
<feature type="compositionally biased region" description="Pro residues" evidence="1">
    <location>
        <begin position="101"/>
        <end position="119"/>
    </location>
</feature>
<accession>A0A0L0DGQ6</accession>
<evidence type="ECO:0000256" key="1">
    <source>
        <dbReference type="SAM" id="MobiDB-lite"/>
    </source>
</evidence>
<keyword evidence="4" id="KW-1185">Reference proteome</keyword>
<gene>
    <name evidence="3" type="ORF">AMSG_07421</name>
</gene>
<name>A0A0L0DGQ6_THETB</name>
<feature type="transmembrane region" description="Helical" evidence="2">
    <location>
        <begin position="18"/>
        <end position="39"/>
    </location>
</feature>
<dbReference type="Proteomes" id="UP000054408">
    <property type="component" value="Unassembled WGS sequence"/>
</dbReference>
<keyword evidence="2" id="KW-0472">Membrane</keyword>
<dbReference type="EMBL" id="GL349468">
    <property type="protein sequence ID" value="KNC51524.1"/>
    <property type="molecule type" value="Genomic_DNA"/>
</dbReference>
<evidence type="ECO:0000256" key="2">
    <source>
        <dbReference type="SAM" id="Phobius"/>
    </source>
</evidence>
<evidence type="ECO:0000313" key="3">
    <source>
        <dbReference type="EMBL" id="KNC51524.1"/>
    </source>
</evidence>
<protein>
    <submittedName>
        <fullName evidence="3">Uncharacterized protein</fullName>
    </submittedName>
</protein>
<reference evidence="3 4" key="1">
    <citation type="submission" date="2010-05" db="EMBL/GenBank/DDBJ databases">
        <title>The Genome Sequence of Thecamonas trahens ATCC 50062.</title>
        <authorList>
            <consortium name="The Broad Institute Genome Sequencing Platform"/>
            <person name="Russ C."/>
            <person name="Cuomo C."/>
            <person name="Shea T."/>
            <person name="Young S.K."/>
            <person name="Zeng Q."/>
            <person name="Koehrsen M."/>
            <person name="Haas B."/>
            <person name="Borodovsky M."/>
            <person name="Guigo R."/>
            <person name="Alvarado L."/>
            <person name="Berlin A."/>
            <person name="Bochicchio J."/>
            <person name="Borenstein D."/>
            <person name="Chapman S."/>
            <person name="Chen Z."/>
            <person name="Freedman E."/>
            <person name="Gellesch M."/>
            <person name="Goldberg J."/>
            <person name="Griggs A."/>
            <person name="Gujja S."/>
            <person name="Heilman E."/>
            <person name="Heiman D."/>
            <person name="Hepburn T."/>
            <person name="Howarth C."/>
            <person name="Jen D."/>
            <person name="Larson L."/>
            <person name="Mehta T."/>
            <person name="Park D."/>
            <person name="Pearson M."/>
            <person name="Roberts A."/>
            <person name="Saif S."/>
            <person name="Shenoy N."/>
            <person name="Sisk P."/>
            <person name="Stolte C."/>
            <person name="Sykes S."/>
            <person name="Thomson T."/>
            <person name="Walk T."/>
            <person name="White J."/>
            <person name="Yandava C."/>
            <person name="Burger G."/>
            <person name="Gray M.W."/>
            <person name="Holland P.W.H."/>
            <person name="King N."/>
            <person name="Lang F.B.F."/>
            <person name="Roger A.J."/>
            <person name="Ruiz-Trillo I."/>
            <person name="Lander E."/>
            <person name="Nusbaum C."/>
        </authorList>
    </citation>
    <scope>NUCLEOTIDE SEQUENCE [LARGE SCALE GENOMIC DNA]</scope>
    <source>
        <strain evidence="3 4">ATCC 50062</strain>
    </source>
</reference>